<protein>
    <submittedName>
        <fullName evidence="1">Uncharacterized protein</fullName>
    </submittedName>
</protein>
<comment type="caution">
    <text evidence="1">The sequence shown here is derived from an EMBL/GenBank/DDBJ whole genome shotgun (WGS) entry which is preliminary data.</text>
</comment>
<name>A0AA90SH15_9BACI</name>
<sequence>MAVDNENEIKPTGQQGCQGKETWCCSGLNSKCSKEVIVMPDGSIKYTGKCC</sequence>
<accession>A0AA90SH15</accession>
<evidence type="ECO:0000313" key="2">
    <source>
        <dbReference type="Proteomes" id="UP001178277"/>
    </source>
</evidence>
<reference evidence="1" key="1">
    <citation type="submission" date="2023-07" db="EMBL/GenBank/DDBJ databases">
        <title>Murine gut Bacillus species.</title>
        <authorList>
            <person name="Gutman E."/>
            <person name="Hashuel R."/>
            <person name="Litvak Y."/>
        </authorList>
    </citation>
    <scope>NUCLEOTIDE SEQUENCE</scope>
    <source>
        <strain evidence="1">RU283</strain>
    </source>
</reference>
<evidence type="ECO:0000313" key="1">
    <source>
        <dbReference type="EMBL" id="MDP1419833.1"/>
    </source>
</evidence>
<dbReference type="EMBL" id="JAUUTP010000016">
    <property type="protein sequence ID" value="MDP1419833.1"/>
    <property type="molecule type" value="Genomic_DNA"/>
</dbReference>
<proteinExistence type="predicted"/>
<dbReference type="AlphaFoldDB" id="A0AA90SH15"/>
<gene>
    <name evidence="1" type="ORF">Q8G35_15895</name>
</gene>
<dbReference type="RefSeq" id="WP_305161066.1">
    <property type="nucleotide sequence ID" value="NZ_JAUUTP010000016.1"/>
</dbReference>
<organism evidence="1 2">
    <name type="scientific">Peribacillus simplex</name>
    <dbReference type="NCBI Taxonomy" id="1478"/>
    <lineage>
        <taxon>Bacteria</taxon>
        <taxon>Bacillati</taxon>
        <taxon>Bacillota</taxon>
        <taxon>Bacilli</taxon>
        <taxon>Bacillales</taxon>
        <taxon>Bacillaceae</taxon>
        <taxon>Peribacillus</taxon>
    </lineage>
</organism>
<dbReference type="Proteomes" id="UP001178277">
    <property type="component" value="Unassembled WGS sequence"/>
</dbReference>